<accession>A0A450U076</accession>
<organism evidence="1">
    <name type="scientific">Candidatus Kentrum sp. FW</name>
    <dbReference type="NCBI Taxonomy" id="2126338"/>
    <lineage>
        <taxon>Bacteria</taxon>
        <taxon>Pseudomonadati</taxon>
        <taxon>Pseudomonadota</taxon>
        <taxon>Gammaproteobacteria</taxon>
        <taxon>Candidatus Kentrum</taxon>
    </lineage>
</organism>
<dbReference type="SUPFAM" id="SSF88723">
    <property type="entry name" value="PIN domain-like"/>
    <property type="match status" value="1"/>
</dbReference>
<name>A0A450U076_9GAMM</name>
<dbReference type="AlphaFoldDB" id="A0A450U076"/>
<dbReference type="InterPro" id="IPR029060">
    <property type="entry name" value="PIN-like_dom_sf"/>
</dbReference>
<evidence type="ECO:0000313" key="1">
    <source>
        <dbReference type="EMBL" id="VFJ75719.1"/>
    </source>
</evidence>
<evidence type="ECO:0008006" key="2">
    <source>
        <dbReference type="Google" id="ProtNLM"/>
    </source>
</evidence>
<gene>
    <name evidence="1" type="ORF">BECKFW1821C_GA0114237_10865</name>
</gene>
<protein>
    <recommendedName>
        <fullName evidence="2">PIN domain-containing protein</fullName>
    </recommendedName>
</protein>
<proteinExistence type="predicted"/>
<sequence length="113" mass="13188">MTKRRAYIDANVWIVAVQGGGELLQRVCSVLQSNRRRLVISDFVLLGVLPKPLFHRYAKQWAALEKLFSLTEKLSPDYETLLPKAIRLLAIMTYRRWMRCMPPPHCKERSMNS</sequence>
<dbReference type="EMBL" id="CAADFE010000086">
    <property type="protein sequence ID" value="VFJ75719.1"/>
    <property type="molecule type" value="Genomic_DNA"/>
</dbReference>
<reference evidence="1" key="1">
    <citation type="submission" date="2019-02" db="EMBL/GenBank/DDBJ databases">
        <authorList>
            <person name="Gruber-Vodicka R. H."/>
            <person name="Seah K. B. B."/>
        </authorList>
    </citation>
    <scope>NUCLEOTIDE SEQUENCE</scope>
    <source>
        <strain evidence="1">BECK_BZ131</strain>
    </source>
</reference>